<gene>
    <name evidence="2" type="ORF">PH362_10980</name>
</gene>
<dbReference type="RefSeq" id="WP_271866405.1">
    <property type="nucleotide sequence ID" value="NZ_JAQMFO010000013.1"/>
</dbReference>
<evidence type="ECO:0000313" key="2">
    <source>
        <dbReference type="EMBL" id="MDB6372453.1"/>
    </source>
</evidence>
<reference evidence="2" key="1">
    <citation type="submission" date="2023-01" db="EMBL/GenBank/DDBJ databases">
        <title>Genome sequencing of Photorhabdus bodei 09-20.</title>
        <authorList>
            <person name="Kalindamar S."/>
            <person name="Kumru S."/>
        </authorList>
    </citation>
    <scope>NUCLEOTIDE SEQUENCE</scope>
    <source>
        <strain evidence="2">09-20</strain>
    </source>
</reference>
<dbReference type="EMBL" id="JAQMFO010000013">
    <property type="protein sequence ID" value="MDB6372453.1"/>
    <property type="molecule type" value="Genomic_DNA"/>
</dbReference>
<protein>
    <submittedName>
        <fullName evidence="2">Uncharacterized protein</fullName>
    </submittedName>
</protein>
<organism evidence="2 3">
    <name type="scientific">Photorhabdus bodei</name>
    <dbReference type="NCBI Taxonomy" id="2029681"/>
    <lineage>
        <taxon>Bacteria</taxon>
        <taxon>Pseudomonadati</taxon>
        <taxon>Pseudomonadota</taxon>
        <taxon>Gammaproteobacteria</taxon>
        <taxon>Enterobacterales</taxon>
        <taxon>Morganellaceae</taxon>
        <taxon>Photorhabdus</taxon>
    </lineage>
</organism>
<name>A0AAW6BIC2_9GAMM</name>
<feature type="transmembrane region" description="Helical" evidence="1">
    <location>
        <begin position="21"/>
        <end position="39"/>
    </location>
</feature>
<keyword evidence="1" id="KW-1133">Transmembrane helix</keyword>
<proteinExistence type="predicted"/>
<accession>A0AAW6BIC2</accession>
<evidence type="ECO:0000256" key="1">
    <source>
        <dbReference type="SAM" id="Phobius"/>
    </source>
</evidence>
<keyword evidence="1" id="KW-0472">Membrane</keyword>
<dbReference type="AlphaFoldDB" id="A0AAW6BIC2"/>
<sequence>MTGVSECSQQRGSLKDDGYNYFGDFLIAVHWLFIVANHIKIVAHFSYKNISLLFF</sequence>
<evidence type="ECO:0000313" key="3">
    <source>
        <dbReference type="Proteomes" id="UP001212996"/>
    </source>
</evidence>
<dbReference type="Proteomes" id="UP001212996">
    <property type="component" value="Unassembled WGS sequence"/>
</dbReference>
<keyword evidence="1" id="KW-0812">Transmembrane</keyword>
<comment type="caution">
    <text evidence="2">The sequence shown here is derived from an EMBL/GenBank/DDBJ whole genome shotgun (WGS) entry which is preliminary data.</text>
</comment>